<evidence type="ECO:0000313" key="3">
    <source>
        <dbReference type="EMBL" id="MDN4487097.1"/>
    </source>
</evidence>
<evidence type="ECO:0000313" key="2">
    <source>
        <dbReference type="EMBL" id="MDN4482444.1"/>
    </source>
</evidence>
<dbReference type="PANTHER" id="PTHR31435">
    <property type="entry name" value="PROTEIN NATD1"/>
    <property type="match status" value="1"/>
</dbReference>
<reference evidence="2 5" key="2">
    <citation type="submission" date="2023-06" db="EMBL/GenBank/DDBJ databases">
        <title>SYSU T0a273.</title>
        <authorList>
            <person name="Gao L."/>
            <person name="Fang B.-Z."/>
            <person name="Li W.-J."/>
        </authorList>
    </citation>
    <scope>NUCLEOTIDE SEQUENCE [LARGE SCALE GENOMIC DNA]</scope>
    <source>
        <strain evidence="2 5">SYSU T0a273</strain>
    </source>
</reference>
<keyword evidence="4" id="KW-1185">Reference proteome</keyword>
<dbReference type="PROSITE" id="PS51729">
    <property type="entry name" value="GNAT_YJDJ"/>
    <property type="match status" value="1"/>
</dbReference>
<dbReference type="AlphaFoldDB" id="A0AAW7M3T3"/>
<name>A0AAW7M3T3_9MICO</name>
<dbReference type="InterPro" id="IPR045057">
    <property type="entry name" value="Gcn5-rel_NAT"/>
</dbReference>
<gene>
    <name evidence="2" type="ORF">QQ002_02685</name>
    <name evidence="3" type="ORF">QQX10_02835</name>
</gene>
<dbReference type="Proteomes" id="UP001172756">
    <property type="component" value="Unassembled WGS sequence"/>
</dbReference>
<comment type="caution">
    <text evidence="3">The sequence shown here is derived from an EMBL/GenBank/DDBJ whole genome shotgun (WGS) entry which is preliminary data.</text>
</comment>
<protein>
    <submittedName>
        <fullName evidence="3">GNAT family N-acetyltransferase</fullName>
        <ecNumber evidence="3">2.3.1.-</ecNumber>
    </submittedName>
</protein>
<dbReference type="Gene3D" id="3.40.630.30">
    <property type="match status" value="1"/>
</dbReference>
<dbReference type="PANTHER" id="PTHR31435:SF10">
    <property type="entry name" value="BSR4717 PROTEIN"/>
    <property type="match status" value="1"/>
</dbReference>
<dbReference type="Pfam" id="PF14542">
    <property type="entry name" value="Acetyltransf_CG"/>
    <property type="match status" value="1"/>
</dbReference>
<dbReference type="GO" id="GO:0016746">
    <property type="term" value="F:acyltransferase activity"/>
    <property type="evidence" value="ECO:0007669"/>
    <property type="project" value="UniProtKB-KW"/>
</dbReference>
<accession>A0AAW7M3T3</accession>
<reference evidence="3" key="1">
    <citation type="submission" date="2023-06" db="EMBL/GenBank/DDBJ databases">
        <title>Sysu t00039.</title>
        <authorList>
            <person name="Gao L."/>
            <person name="Fang B.-Z."/>
            <person name="Li W.-J."/>
        </authorList>
    </citation>
    <scope>NUCLEOTIDE SEQUENCE</scope>
    <source>
        <strain evidence="3">SYSU T00039</strain>
    </source>
</reference>
<dbReference type="InterPro" id="IPR031165">
    <property type="entry name" value="GNAT_YJDJ"/>
</dbReference>
<proteinExistence type="predicted"/>
<dbReference type="SUPFAM" id="SSF55729">
    <property type="entry name" value="Acyl-CoA N-acyltransferases (Nat)"/>
    <property type="match status" value="1"/>
</dbReference>
<organism evidence="3 4">
    <name type="scientific">Demequina lignilytica</name>
    <dbReference type="NCBI Taxonomy" id="3051663"/>
    <lineage>
        <taxon>Bacteria</taxon>
        <taxon>Bacillati</taxon>
        <taxon>Actinomycetota</taxon>
        <taxon>Actinomycetes</taxon>
        <taxon>Micrococcales</taxon>
        <taxon>Demequinaceae</taxon>
        <taxon>Demequina</taxon>
    </lineage>
</organism>
<evidence type="ECO:0000313" key="5">
    <source>
        <dbReference type="Proteomes" id="UP001172756"/>
    </source>
</evidence>
<evidence type="ECO:0000313" key="4">
    <source>
        <dbReference type="Proteomes" id="UP001172737"/>
    </source>
</evidence>
<keyword evidence="3" id="KW-0808">Transferase</keyword>
<dbReference type="Proteomes" id="UP001172737">
    <property type="component" value="Unassembled WGS sequence"/>
</dbReference>
<keyword evidence="3" id="KW-0012">Acyltransferase</keyword>
<evidence type="ECO:0000259" key="1">
    <source>
        <dbReference type="PROSITE" id="PS51729"/>
    </source>
</evidence>
<dbReference type="RefSeq" id="WP_301120161.1">
    <property type="nucleotide sequence ID" value="NZ_JAUHPX010000001.1"/>
</dbReference>
<feature type="domain" description="N-acetyltransferase" evidence="1">
    <location>
        <begin position="5"/>
        <end position="92"/>
    </location>
</feature>
<dbReference type="InterPro" id="IPR016181">
    <property type="entry name" value="Acyl_CoA_acyltransferase"/>
</dbReference>
<sequence length="95" mass="10115">MADVTWNEDESRYELRADGAFAGFADVAVADGVATFTHTEISHGFQGKGLAGVLAHGALTDATARGLAVRAQCPYIRAYLKKHTVEGVRVVPNRA</sequence>
<dbReference type="EMBL" id="JAUHQB010000001">
    <property type="protein sequence ID" value="MDN4482444.1"/>
    <property type="molecule type" value="Genomic_DNA"/>
</dbReference>
<dbReference type="EMBL" id="JAUHPX010000001">
    <property type="protein sequence ID" value="MDN4487097.1"/>
    <property type="molecule type" value="Genomic_DNA"/>
</dbReference>
<dbReference type="EC" id="2.3.1.-" evidence="3"/>